<feature type="domain" description="Tr-type G" evidence="7">
    <location>
        <begin position="17"/>
        <end position="267"/>
    </location>
</feature>
<evidence type="ECO:0000313" key="8">
    <source>
        <dbReference type="EMBL" id="KAJ8029425.1"/>
    </source>
</evidence>
<dbReference type="CDD" id="cd04096">
    <property type="entry name" value="eEF2_snRNP_like_C"/>
    <property type="match status" value="1"/>
</dbReference>
<accession>A0A9Q1BMM4</accession>
<dbReference type="OrthoDB" id="364892at2759"/>
<dbReference type="Pfam" id="PF00009">
    <property type="entry name" value="GTP_EFTU"/>
    <property type="match status" value="1"/>
</dbReference>
<dbReference type="NCBIfam" id="TIGR00231">
    <property type="entry name" value="small_GTP"/>
    <property type="match status" value="1"/>
</dbReference>
<sequence length="1190" mass="133478">MRFVEKNKLVELQKKPSHIRNICILAHVDHGKTTLADSFISSNGIISSRMAGQLRYMDSREDEQLRGITMKSSAIALGFTKDNEEFLINLIDTPGHVDFSSEVSTAVRLCDGALVVVDVVEGVSPQTHVVLHQAWLEDIKPCLVFNKIDRLITELKFTPLEAYLHLQQLLEQVNAVMGNLFASDILEQTATKDGQSEKDYSEKHHQLENQTFDWSSGLEDIDDSNIYFSPEEGNVIFASALDGWGFGIEQFADQYSKKLGVCKVALTKTLWGDFYLNSKTMRVMKGAQAKGKKPLFVQFVLENLWAVYDAVVGRRDESKMEKIIKSLNLKLGPRDLKQKDTKQQLKAILNKWLPVTTCALNMVCSKLPSPIAMSDKRIEKLLCSSGKRFDSLPEESQNLKSDFQKVQSNPDVPVVAFISKMFAVDKKSLPENKQRPLTAEEIAERRLEVRRLHAERQRQIQTEATSSQQGEQSESSTENEIEENGLDGDKEEVGKDETEEQVFIAFARIFSGVVKRGQKLYVMEPAYDPHQGISQVQGDDSSSEWKEHVHEVTVGDLYLLMGRDLENVEEVPAGNVFGIGGLEDIVYKSGTISSTLACPAFTDMNFAAKPIIRVAVEPRHLRDMPILINGMKLLNQADSSVEVFIQETGEHVLVAAGEVHLGKCLKDLRERFAQIELDVSVPIVPFRETIIPPPKVDMVNEIIGDVNMIQIPKQFMEEFQTEGVTVTKEGSVELMTSNKLHKFCLRALPLPPTVTSLLEENVEILQILDSQSTAMLTGKLEQAKLQCLNEKTIAKLENLKKALTAAFDESGKKWKGLCDKIWAFGPRRCGPNILVNKVPGYARPSIWDCLRHAEDTDISKVWNFDSCVVGGFQLVTLSGPMCDEPMMGVCIVVESWEFEGKEIQSSGVDKYAQMKHFDERKGRDKSGAIDETVLTLSQENSNQQRDKLKEVCDVEKEAEDIQGYKIISDVEQNDGTVKKKEPELLTLDIQERSGRDVNHGSNSPSMQKKGRASRNESYTAQQVYGPTSGQIISTVKEGCRAAFQTQPQRLMAAMYKCNIQATADVLGPLYSVISKRCGRVLQEEMREGSAIFDILATLPVAESFGFSEEIRKKTSGLASPQLFFSHWEVVQGDPYWVPSTEEELLHFGEKADSGNQARTYLDGVRRRKGLHVREHIVEHAEKQRTLSKNK</sequence>
<dbReference type="InterPro" id="IPR009000">
    <property type="entry name" value="Transl_B-barrel_sf"/>
</dbReference>
<feature type="region of interest" description="Disordered" evidence="6">
    <location>
        <begin position="990"/>
        <end position="1017"/>
    </location>
</feature>
<dbReference type="Pfam" id="PF03144">
    <property type="entry name" value="GTP_EFTU_D2"/>
    <property type="match status" value="1"/>
</dbReference>
<keyword evidence="1" id="KW-0690">Ribosome biogenesis</keyword>
<dbReference type="GO" id="GO:0003746">
    <property type="term" value="F:translation elongation factor activity"/>
    <property type="evidence" value="ECO:0007669"/>
    <property type="project" value="UniProtKB-KW"/>
</dbReference>
<keyword evidence="2" id="KW-0547">Nucleotide-binding</keyword>
<dbReference type="SMART" id="SM00838">
    <property type="entry name" value="EFG_C"/>
    <property type="match status" value="1"/>
</dbReference>
<evidence type="ECO:0000256" key="3">
    <source>
        <dbReference type="ARBA" id="ARBA00022801"/>
    </source>
</evidence>
<evidence type="ECO:0000256" key="6">
    <source>
        <dbReference type="SAM" id="MobiDB-lite"/>
    </source>
</evidence>
<dbReference type="InterPro" id="IPR027417">
    <property type="entry name" value="P-loop_NTPase"/>
</dbReference>
<dbReference type="GO" id="GO:0003924">
    <property type="term" value="F:GTPase activity"/>
    <property type="evidence" value="ECO:0007669"/>
    <property type="project" value="InterPro"/>
</dbReference>
<dbReference type="CDD" id="cd01681">
    <property type="entry name" value="aeEF2_snRNP_like_IV"/>
    <property type="match status" value="1"/>
</dbReference>
<dbReference type="EMBL" id="JAIZAY010000014">
    <property type="protein sequence ID" value="KAJ8029425.1"/>
    <property type="molecule type" value="Genomic_DNA"/>
</dbReference>
<evidence type="ECO:0000256" key="1">
    <source>
        <dbReference type="ARBA" id="ARBA00022517"/>
    </source>
</evidence>
<dbReference type="FunFam" id="3.30.70.870:FF:000002">
    <property type="entry name" value="Translation elongation factor 2"/>
    <property type="match status" value="1"/>
</dbReference>
<dbReference type="Gene3D" id="3.90.1430.10">
    <property type="entry name" value="Yeast translation eEF2 (G' domain)"/>
    <property type="match status" value="1"/>
</dbReference>
<dbReference type="Gene3D" id="2.40.30.10">
    <property type="entry name" value="Translation factors"/>
    <property type="match status" value="1"/>
</dbReference>
<dbReference type="GO" id="GO:1990904">
    <property type="term" value="C:ribonucleoprotein complex"/>
    <property type="evidence" value="ECO:0007669"/>
    <property type="project" value="TreeGrafter"/>
</dbReference>
<gene>
    <name evidence="8" type="ORF">HOLleu_28808</name>
</gene>
<dbReference type="InterPro" id="IPR056752">
    <property type="entry name" value="EFL1"/>
</dbReference>
<feature type="compositionally biased region" description="Acidic residues" evidence="6">
    <location>
        <begin position="477"/>
        <end position="486"/>
    </location>
</feature>
<feature type="compositionally biased region" description="Low complexity" evidence="6">
    <location>
        <begin position="461"/>
        <end position="476"/>
    </location>
</feature>
<organism evidence="8 9">
    <name type="scientific">Holothuria leucospilota</name>
    <name type="common">Black long sea cucumber</name>
    <name type="synonym">Mertensiothuria leucospilota</name>
    <dbReference type="NCBI Taxonomy" id="206669"/>
    <lineage>
        <taxon>Eukaryota</taxon>
        <taxon>Metazoa</taxon>
        <taxon>Echinodermata</taxon>
        <taxon>Eleutherozoa</taxon>
        <taxon>Echinozoa</taxon>
        <taxon>Holothuroidea</taxon>
        <taxon>Aspidochirotacea</taxon>
        <taxon>Aspidochirotida</taxon>
        <taxon>Holothuriidae</taxon>
        <taxon>Holothuria</taxon>
    </lineage>
</organism>
<dbReference type="CDD" id="cd16268">
    <property type="entry name" value="EF2_II"/>
    <property type="match status" value="1"/>
</dbReference>
<dbReference type="FunFam" id="3.30.70.240:FF:000006">
    <property type="entry name" value="Elongation factor like GTPase 1"/>
    <property type="match status" value="1"/>
</dbReference>
<dbReference type="CDD" id="cd01885">
    <property type="entry name" value="EF2"/>
    <property type="match status" value="1"/>
</dbReference>
<dbReference type="SUPFAM" id="SSF50447">
    <property type="entry name" value="Translation proteins"/>
    <property type="match status" value="1"/>
</dbReference>
<dbReference type="InterPro" id="IPR000795">
    <property type="entry name" value="T_Tr_GTP-bd_dom"/>
</dbReference>
<dbReference type="Proteomes" id="UP001152320">
    <property type="component" value="Chromosome 14"/>
</dbReference>
<dbReference type="SUPFAM" id="SSF52540">
    <property type="entry name" value="P-loop containing nucleoside triphosphate hydrolases"/>
    <property type="match status" value="1"/>
</dbReference>
<dbReference type="GO" id="GO:0005525">
    <property type="term" value="F:GTP binding"/>
    <property type="evidence" value="ECO:0007669"/>
    <property type="project" value="UniProtKB-KW"/>
</dbReference>
<dbReference type="CDD" id="cd16261">
    <property type="entry name" value="EF2_snRNP_III"/>
    <property type="match status" value="1"/>
</dbReference>
<evidence type="ECO:0000256" key="5">
    <source>
        <dbReference type="ARBA" id="ARBA00081809"/>
    </source>
</evidence>
<keyword evidence="8" id="KW-0648">Protein biosynthesis</keyword>
<dbReference type="InterPro" id="IPR035647">
    <property type="entry name" value="EFG_III/V"/>
</dbReference>
<reference evidence="8" key="1">
    <citation type="submission" date="2021-10" db="EMBL/GenBank/DDBJ databases">
        <title>Tropical sea cucumber genome reveals ecological adaptation and Cuvierian tubules defense mechanism.</title>
        <authorList>
            <person name="Chen T."/>
        </authorList>
    </citation>
    <scope>NUCLEOTIDE SEQUENCE</scope>
    <source>
        <strain evidence="8">Nanhai2018</strain>
        <tissue evidence="8">Muscle</tissue>
    </source>
</reference>
<keyword evidence="9" id="KW-1185">Reference proteome</keyword>
<name>A0A9Q1BMM4_HOLLE</name>
<dbReference type="InterPro" id="IPR014721">
    <property type="entry name" value="Ribsml_uS5_D2-typ_fold_subgr"/>
</dbReference>
<dbReference type="Gene3D" id="3.30.70.870">
    <property type="entry name" value="Elongation Factor G (Translational Gtpase), domain 3"/>
    <property type="match status" value="1"/>
</dbReference>
<dbReference type="Pfam" id="PF00679">
    <property type="entry name" value="EFG_C"/>
    <property type="match status" value="1"/>
</dbReference>
<dbReference type="Gene3D" id="3.40.50.300">
    <property type="entry name" value="P-loop containing nucleotide triphosphate hydrolases"/>
    <property type="match status" value="1"/>
</dbReference>
<dbReference type="FunFam" id="3.40.50.300:FF:000732">
    <property type="entry name" value="Elongation factor like GTPase 1"/>
    <property type="match status" value="1"/>
</dbReference>
<dbReference type="InterPro" id="IPR005225">
    <property type="entry name" value="Small_GTP-bd"/>
</dbReference>
<dbReference type="PANTHER" id="PTHR42908:SF3">
    <property type="entry name" value="ELONGATION FACTOR-LIKE GTPASE 1"/>
    <property type="match status" value="1"/>
</dbReference>
<keyword evidence="8" id="KW-0251">Elongation factor</keyword>
<dbReference type="PRINTS" id="PR00315">
    <property type="entry name" value="ELONGATNFCT"/>
</dbReference>
<evidence type="ECO:0000259" key="7">
    <source>
        <dbReference type="PROSITE" id="PS51722"/>
    </source>
</evidence>
<dbReference type="GO" id="GO:0005829">
    <property type="term" value="C:cytosol"/>
    <property type="evidence" value="ECO:0007669"/>
    <property type="project" value="TreeGrafter"/>
</dbReference>
<dbReference type="InterPro" id="IPR004161">
    <property type="entry name" value="EFTu-like_2"/>
</dbReference>
<dbReference type="AlphaFoldDB" id="A0A9Q1BMM4"/>
<dbReference type="GO" id="GO:0042256">
    <property type="term" value="P:cytosolic ribosome assembly"/>
    <property type="evidence" value="ECO:0007669"/>
    <property type="project" value="UniProtKB-ARBA"/>
</dbReference>
<evidence type="ECO:0000256" key="4">
    <source>
        <dbReference type="ARBA" id="ARBA00023134"/>
    </source>
</evidence>
<protein>
    <recommendedName>
        <fullName evidence="5">Elongation factor-like 1</fullName>
    </recommendedName>
</protein>
<dbReference type="PROSITE" id="PS51722">
    <property type="entry name" value="G_TR_2"/>
    <property type="match status" value="1"/>
</dbReference>
<keyword evidence="3" id="KW-0378">Hydrolase</keyword>
<dbReference type="PANTHER" id="PTHR42908">
    <property type="entry name" value="TRANSLATION ELONGATION FACTOR-RELATED"/>
    <property type="match status" value="1"/>
</dbReference>
<keyword evidence="4" id="KW-0342">GTP-binding</keyword>
<proteinExistence type="predicted"/>
<evidence type="ECO:0000313" key="9">
    <source>
        <dbReference type="Proteomes" id="UP001152320"/>
    </source>
</evidence>
<dbReference type="SUPFAM" id="SSF54980">
    <property type="entry name" value="EF-G C-terminal domain-like"/>
    <property type="match status" value="2"/>
</dbReference>
<dbReference type="FunFam" id="3.90.1430.10:FF:000002">
    <property type="entry name" value="Elongation factor like GTPase 1"/>
    <property type="match status" value="1"/>
</dbReference>
<dbReference type="GO" id="GO:0043022">
    <property type="term" value="F:ribosome binding"/>
    <property type="evidence" value="ECO:0007669"/>
    <property type="project" value="TreeGrafter"/>
</dbReference>
<feature type="region of interest" description="Disordered" evidence="6">
    <location>
        <begin position="453"/>
        <end position="494"/>
    </location>
</feature>
<dbReference type="SUPFAM" id="SSF54211">
    <property type="entry name" value="Ribosomal protein S5 domain 2-like"/>
    <property type="match status" value="1"/>
</dbReference>
<dbReference type="Pfam" id="PF25118">
    <property type="entry name" value="EFL1"/>
    <property type="match status" value="1"/>
</dbReference>
<dbReference type="Gene3D" id="3.30.230.10">
    <property type="match status" value="1"/>
</dbReference>
<evidence type="ECO:0000256" key="2">
    <source>
        <dbReference type="ARBA" id="ARBA00022741"/>
    </source>
</evidence>
<comment type="caution">
    <text evidence="8">The sequence shown here is derived from an EMBL/GenBank/DDBJ whole genome shotgun (WGS) entry which is preliminary data.</text>
</comment>
<dbReference type="InterPro" id="IPR000640">
    <property type="entry name" value="EFG_V-like"/>
</dbReference>
<dbReference type="Gene3D" id="3.30.70.240">
    <property type="match status" value="1"/>
</dbReference>
<dbReference type="InterPro" id="IPR020568">
    <property type="entry name" value="Ribosomal_Su5_D2-typ_SF"/>
</dbReference>